<dbReference type="SUPFAM" id="SSF56752">
    <property type="entry name" value="D-aminoacid aminotransferase-like PLP-dependent enzymes"/>
    <property type="match status" value="1"/>
</dbReference>
<comment type="similarity">
    <text evidence="5">Belongs to the class-IV pyridoxal-phosphate-dependent aminotransferase family.</text>
</comment>
<name>A0ABX1WHM4_9RHOB</name>
<evidence type="ECO:0000256" key="4">
    <source>
        <dbReference type="ARBA" id="ARBA00005072"/>
    </source>
</evidence>
<evidence type="ECO:0000313" key="12">
    <source>
        <dbReference type="EMBL" id="NOD32688.1"/>
    </source>
</evidence>
<comment type="catalytic activity">
    <reaction evidence="10">
        <text>L-isoleucine + 2-oxoglutarate = (S)-3-methyl-2-oxopentanoate + L-glutamate</text>
        <dbReference type="Rhea" id="RHEA:24801"/>
        <dbReference type="ChEBI" id="CHEBI:16810"/>
        <dbReference type="ChEBI" id="CHEBI:29985"/>
        <dbReference type="ChEBI" id="CHEBI:35146"/>
        <dbReference type="ChEBI" id="CHEBI:58045"/>
        <dbReference type="EC" id="2.6.1.42"/>
    </reaction>
</comment>
<dbReference type="Gene3D" id="3.30.470.10">
    <property type="match status" value="1"/>
</dbReference>
<dbReference type="InterPro" id="IPR001544">
    <property type="entry name" value="Aminotrans_IV"/>
</dbReference>
<evidence type="ECO:0000256" key="2">
    <source>
        <dbReference type="ARBA" id="ARBA00004824"/>
    </source>
</evidence>
<evidence type="ECO:0000256" key="5">
    <source>
        <dbReference type="ARBA" id="ARBA00009320"/>
    </source>
</evidence>
<comment type="catalytic activity">
    <reaction evidence="11">
        <text>L-leucine + 2-oxoglutarate = 4-methyl-2-oxopentanoate + L-glutamate</text>
        <dbReference type="Rhea" id="RHEA:18321"/>
        <dbReference type="ChEBI" id="CHEBI:16810"/>
        <dbReference type="ChEBI" id="CHEBI:17865"/>
        <dbReference type="ChEBI" id="CHEBI:29985"/>
        <dbReference type="ChEBI" id="CHEBI:57427"/>
        <dbReference type="EC" id="2.6.1.42"/>
    </reaction>
</comment>
<evidence type="ECO:0000256" key="7">
    <source>
        <dbReference type="ARBA" id="ARBA00014472"/>
    </source>
</evidence>
<dbReference type="RefSeq" id="WP_171364648.1">
    <property type="nucleotide sequence ID" value="NZ_WVQY01000013.1"/>
</dbReference>
<evidence type="ECO:0000256" key="1">
    <source>
        <dbReference type="ARBA" id="ARBA00003109"/>
    </source>
</evidence>
<dbReference type="InterPro" id="IPR050571">
    <property type="entry name" value="Class-IV_PLP-Dep_Aminotrnsfr"/>
</dbReference>
<keyword evidence="8" id="KW-0028">Amino-acid biosynthesis</keyword>
<evidence type="ECO:0000256" key="11">
    <source>
        <dbReference type="ARBA" id="ARBA00049229"/>
    </source>
</evidence>
<evidence type="ECO:0000256" key="6">
    <source>
        <dbReference type="ARBA" id="ARBA00013053"/>
    </source>
</evidence>
<dbReference type="Gene3D" id="3.20.10.10">
    <property type="entry name" value="D-amino Acid Aminotransferase, subunit A, domain 2"/>
    <property type="match status" value="1"/>
</dbReference>
<protein>
    <recommendedName>
        <fullName evidence="7">Probable branched-chain-amino-acid aminotransferase</fullName>
        <ecNumber evidence="6">2.6.1.42</ecNumber>
    </recommendedName>
</protein>
<dbReference type="Proteomes" id="UP000599383">
    <property type="component" value="Unassembled WGS sequence"/>
</dbReference>
<evidence type="ECO:0000256" key="10">
    <source>
        <dbReference type="ARBA" id="ARBA00048798"/>
    </source>
</evidence>
<dbReference type="Pfam" id="PF01063">
    <property type="entry name" value="Aminotran_4"/>
    <property type="match status" value="1"/>
</dbReference>
<dbReference type="InterPro" id="IPR043131">
    <property type="entry name" value="BCAT-like_N"/>
</dbReference>
<dbReference type="InterPro" id="IPR036038">
    <property type="entry name" value="Aminotransferase-like"/>
</dbReference>
<keyword evidence="12" id="KW-0808">Transferase</keyword>
<comment type="pathway">
    <text evidence="2">Amino-acid biosynthesis; L-isoleucine biosynthesis; L-isoleucine from 2-oxobutanoate: step 4/4.</text>
</comment>
<keyword evidence="8" id="KW-0100">Branched-chain amino acid biosynthesis</keyword>
<organism evidence="12 13">
    <name type="scientific">Ruegeria atlantica</name>
    <dbReference type="NCBI Taxonomy" id="81569"/>
    <lineage>
        <taxon>Bacteria</taxon>
        <taxon>Pseudomonadati</taxon>
        <taxon>Pseudomonadota</taxon>
        <taxon>Alphaproteobacteria</taxon>
        <taxon>Rhodobacterales</taxon>
        <taxon>Roseobacteraceae</taxon>
        <taxon>Ruegeria</taxon>
    </lineage>
</organism>
<dbReference type="PANTHER" id="PTHR42743">
    <property type="entry name" value="AMINO-ACID AMINOTRANSFERASE"/>
    <property type="match status" value="1"/>
</dbReference>
<evidence type="ECO:0000313" key="13">
    <source>
        <dbReference type="Proteomes" id="UP000599383"/>
    </source>
</evidence>
<evidence type="ECO:0000256" key="3">
    <source>
        <dbReference type="ARBA" id="ARBA00004931"/>
    </source>
</evidence>
<dbReference type="GO" id="GO:0016740">
    <property type="term" value="F:transferase activity"/>
    <property type="evidence" value="ECO:0007669"/>
    <property type="project" value="UniProtKB-KW"/>
</dbReference>
<gene>
    <name evidence="12" type="ORF">GS617_20675</name>
</gene>
<comment type="pathway">
    <text evidence="3">Amino-acid biosynthesis; L-valine biosynthesis; L-valine from pyruvate: step 4/4.</text>
</comment>
<comment type="caution">
    <text evidence="12">The sequence shown here is derived from an EMBL/GenBank/DDBJ whole genome shotgun (WGS) entry which is preliminary data.</text>
</comment>
<dbReference type="PANTHER" id="PTHR42743:SF11">
    <property type="entry name" value="AMINODEOXYCHORISMATE LYASE"/>
    <property type="match status" value="1"/>
</dbReference>
<evidence type="ECO:0000256" key="8">
    <source>
        <dbReference type="ARBA" id="ARBA00023304"/>
    </source>
</evidence>
<proteinExistence type="inferred from homology"/>
<comment type="pathway">
    <text evidence="4">Amino-acid biosynthesis; L-leucine biosynthesis; L-leucine from 3-methyl-2-oxobutanoate: step 4/4.</text>
</comment>
<comment type="catalytic activity">
    <reaction evidence="9">
        <text>L-valine + 2-oxoglutarate = 3-methyl-2-oxobutanoate + L-glutamate</text>
        <dbReference type="Rhea" id="RHEA:24813"/>
        <dbReference type="ChEBI" id="CHEBI:11851"/>
        <dbReference type="ChEBI" id="CHEBI:16810"/>
        <dbReference type="ChEBI" id="CHEBI:29985"/>
        <dbReference type="ChEBI" id="CHEBI:57762"/>
        <dbReference type="EC" id="2.6.1.42"/>
    </reaction>
</comment>
<keyword evidence="13" id="KW-1185">Reference proteome</keyword>
<comment type="function">
    <text evidence="1">Acts on leucine, isoleucine and valine.</text>
</comment>
<reference evidence="12 13" key="1">
    <citation type="submission" date="2019-12" db="EMBL/GenBank/DDBJ databases">
        <title>Ruegeria JWLKs population differentiation of coral mucus and skeleton niches.</title>
        <authorList>
            <person name="Luo D."/>
        </authorList>
    </citation>
    <scope>NUCLEOTIDE SEQUENCE [LARGE SCALE GENOMIC DNA]</scope>
    <source>
        <strain evidence="12 13">HKCCD6238</strain>
    </source>
</reference>
<evidence type="ECO:0000256" key="9">
    <source>
        <dbReference type="ARBA" id="ARBA00048212"/>
    </source>
</evidence>
<dbReference type="InterPro" id="IPR043132">
    <property type="entry name" value="BCAT-like_C"/>
</dbReference>
<sequence length="314" mass="34930">MTVLPNLSEHYSDPKTYPPGVAFMDGQYLPISEAKISVLDYGLLHSDATYDVVHVWNGAFFRLENHLDRFFAGLEKLHMSIEYDREQVIEILHNCVALSGLKNSYVEFICTRGMSPTFSRDPRDAVNQFIAFAIPFGSVANQEQMKHGLHAAISSFVRIPPNSVDPTVKNYHWLDLVRGLYEAYDRGADTAILVDTNGNVSEGPGFNIFAVIDGRVLTPKLGVLLGVTRQTVFDICTNLDNDCSAVDIPQDQLLVADEVFISSTAGGIMPVTKVNGQYIGDGSPGQITSQITESYWDMHNEKNNKFVIKYLDEK</sequence>
<accession>A0ABX1WHM4</accession>
<dbReference type="EC" id="2.6.1.42" evidence="6"/>
<dbReference type="EMBL" id="WVQY01000013">
    <property type="protein sequence ID" value="NOD32688.1"/>
    <property type="molecule type" value="Genomic_DNA"/>
</dbReference>